<name>A0ABZ2K7C4_9BACT</name>
<proteinExistence type="predicted"/>
<sequence length="240" mass="24357">MANRDAHTKQRLDGGVSRVRMGSIEQMRAIDVSTASTGDVFVVPRQGLYLFDSAAGSALTPPWSYTPLVGAGAWLHVLAALRGAPSGLASLDAVGKVAAGQVSNQTIALPFWSSTTLSQTITGGAGPTDITGAVLALGALSANDVVDVDATFGDVQAPAGGGSIGVRITDGATDRDVPGLAVMRVPQRIATGSASTVTGAGRYIIPTAGNYVVRARATAVANGDITLLNFGMLRVTVVRP</sequence>
<gene>
    <name evidence="1" type="ORF">LZC95_50250</name>
</gene>
<dbReference type="RefSeq" id="WP_394845198.1">
    <property type="nucleotide sequence ID" value="NZ_CP089982.1"/>
</dbReference>
<accession>A0ABZ2K7C4</accession>
<evidence type="ECO:0000313" key="1">
    <source>
        <dbReference type="EMBL" id="WXA94588.1"/>
    </source>
</evidence>
<reference evidence="1 2" key="1">
    <citation type="submission" date="2021-12" db="EMBL/GenBank/DDBJ databases">
        <title>Discovery of the Pendulisporaceae a myxobacterial family with distinct sporulation behavior and unique specialized metabolism.</title>
        <authorList>
            <person name="Garcia R."/>
            <person name="Popoff A."/>
            <person name="Bader C.D."/>
            <person name="Loehr J."/>
            <person name="Walesch S."/>
            <person name="Walt C."/>
            <person name="Boldt J."/>
            <person name="Bunk B."/>
            <person name="Haeckl F.J.F.P.J."/>
            <person name="Gunesch A.P."/>
            <person name="Birkelbach J."/>
            <person name="Nuebel U."/>
            <person name="Pietschmann T."/>
            <person name="Bach T."/>
            <person name="Mueller R."/>
        </authorList>
    </citation>
    <scope>NUCLEOTIDE SEQUENCE [LARGE SCALE GENOMIC DNA]</scope>
    <source>
        <strain evidence="1 2">MSr12523</strain>
    </source>
</reference>
<organism evidence="1 2">
    <name type="scientific">Pendulispora brunnea</name>
    <dbReference type="NCBI Taxonomy" id="2905690"/>
    <lineage>
        <taxon>Bacteria</taxon>
        <taxon>Pseudomonadati</taxon>
        <taxon>Myxococcota</taxon>
        <taxon>Myxococcia</taxon>
        <taxon>Myxococcales</taxon>
        <taxon>Sorangiineae</taxon>
        <taxon>Pendulisporaceae</taxon>
        <taxon>Pendulispora</taxon>
    </lineage>
</organism>
<dbReference type="EMBL" id="CP089982">
    <property type="protein sequence ID" value="WXA94588.1"/>
    <property type="molecule type" value="Genomic_DNA"/>
</dbReference>
<protein>
    <submittedName>
        <fullName evidence="1">Uncharacterized protein</fullName>
    </submittedName>
</protein>
<dbReference type="Proteomes" id="UP001379533">
    <property type="component" value="Chromosome"/>
</dbReference>
<evidence type="ECO:0000313" key="2">
    <source>
        <dbReference type="Proteomes" id="UP001379533"/>
    </source>
</evidence>
<keyword evidence="2" id="KW-1185">Reference proteome</keyword>